<proteinExistence type="predicted"/>
<keyword evidence="2" id="KW-1185">Reference proteome</keyword>
<accession>A0A3P7EL38</accession>
<dbReference type="Proteomes" id="UP000270924">
    <property type="component" value="Unassembled WGS sequence"/>
</dbReference>
<organism evidence="1 2">
    <name type="scientific">Wuchereria bancrofti</name>
    <dbReference type="NCBI Taxonomy" id="6293"/>
    <lineage>
        <taxon>Eukaryota</taxon>
        <taxon>Metazoa</taxon>
        <taxon>Ecdysozoa</taxon>
        <taxon>Nematoda</taxon>
        <taxon>Chromadorea</taxon>
        <taxon>Rhabditida</taxon>
        <taxon>Spirurina</taxon>
        <taxon>Spiruromorpha</taxon>
        <taxon>Filarioidea</taxon>
        <taxon>Onchocercidae</taxon>
        <taxon>Wuchereria</taxon>
    </lineage>
</organism>
<evidence type="ECO:0000313" key="1">
    <source>
        <dbReference type="EMBL" id="VDM21893.1"/>
    </source>
</evidence>
<sequence>MDVRFCQFKKFFQLDEECNDEDDDPICSLLQRHKLEMELLRERQNRELQQARSRFRHNLSNGNASSTTTGGYLTRSVDSTGSSLHAPVHIPYHHPLTSSRVTSQLALPSSISLPGSPPQHSFLGQHLAPLRDTLPRRACAATSLVESARHTSVDAALSRRSIHYPLQISNYAVDQHRHCYCYHHYYNQQQQQGSSSSDHCHFYGSILSRQPVAAIMHRTSAITEVAPSLNSNIERQLRETFSTPPQ</sequence>
<dbReference type="EMBL" id="UYWW01012663">
    <property type="protein sequence ID" value="VDM21893.1"/>
    <property type="molecule type" value="Genomic_DNA"/>
</dbReference>
<reference evidence="1 2" key="1">
    <citation type="submission" date="2018-11" db="EMBL/GenBank/DDBJ databases">
        <authorList>
            <consortium name="Pathogen Informatics"/>
        </authorList>
    </citation>
    <scope>NUCLEOTIDE SEQUENCE [LARGE SCALE GENOMIC DNA]</scope>
</reference>
<dbReference type="OMA" id="HRLEMEM"/>
<protein>
    <submittedName>
        <fullName evidence="1">Uncharacterized protein</fullName>
    </submittedName>
</protein>
<dbReference type="InParanoid" id="A0A3P7EL38"/>
<gene>
    <name evidence="1" type="ORF">WBA_LOCUS12209</name>
</gene>
<dbReference type="OrthoDB" id="10493686at2759"/>
<evidence type="ECO:0000313" key="2">
    <source>
        <dbReference type="Proteomes" id="UP000270924"/>
    </source>
</evidence>
<name>A0A3P7EL38_WUCBA</name>
<dbReference type="AlphaFoldDB" id="A0A3P7EL38"/>